<feature type="domain" description="tRNA(Ile)-lysidine/2-thiocytidine synthase N-terminal" evidence="8">
    <location>
        <begin position="13"/>
        <end position="210"/>
    </location>
</feature>
<dbReference type="Pfam" id="PF01171">
    <property type="entry name" value="ATP_bind_3"/>
    <property type="match status" value="1"/>
</dbReference>
<proteinExistence type="inferred from homology"/>
<dbReference type="OrthoDB" id="9807403at2"/>
<dbReference type="GO" id="GO:0005737">
    <property type="term" value="C:cytoplasm"/>
    <property type="evidence" value="ECO:0007669"/>
    <property type="project" value="UniProtKB-SubCell"/>
</dbReference>
<keyword evidence="2 6" id="KW-0819">tRNA processing</keyword>
<evidence type="ECO:0000313" key="9">
    <source>
        <dbReference type="EMBL" id="SHE83526.1"/>
    </source>
</evidence>
<evidence type="ECO:0000256" key="2">
    <source>
        <dbReference type="ARBA" id="ARBA00022694"/>
    </source>
</evidence>
<dbReference type="InterPro" id="IPR011063">
    <property type="entry name" value="TilS/TtcA_N"/>
</dbReference>
<evidence type="ECO:0000256" key="4">
    <source>
        <dbReference type="ARBA" id="ARBA00022840"/>
    </source>
</evidence>
<feature type="compositionally biased region" description="Basic and acidic residues" evidence="7">
    <location>
        <begin position="410"/>
        <end position="427"/>
    </location>
</feature>
<dbReference type="Proteomes" id="UP000183987">
    <property type="component" value="Unassembled WGS sequence"/>
</dbReference>
<dbReference type="GO" id="GO:0032267">
    <property type="term" value="F:tRNA(Ile)-lysidine synthase activity"/>
    <property type="evidence" value="ECO:0007669"/>
    <property type="project" value="UniProtKB-EC"/>
</dbReference>
<keyword evidence="10" id="KW-1185">Reference proteome</keyword>
<dbReference type="InterPro" id="IPR014729">
    <property type="entry name" value="Rossmann-like_a/b/a_fold"/>
</dbReference>
<dbReference type="PANTHER" id="PTHR43033:SF1">
    <property type="entry name" value="TRNA(ILE)-LYSIDINE SYNTHASE-RELATED"/>
    <property type="match status" value="1"/>
</dbReference>
<comment type="function">
    <text evidence="6">Ligates lysine onto the cytidine present at position 34 of the AUA codon-specific tRNA(Ile) that contains the anticodon CAU, in an ATP-dependent manner. Cytidine is converted to lysidine, thus changing the amino acid specificity of the tRNA from methionine to isoleucine.</text>
</comment>
<keyword evidence="4 6" id="KW-0067">ATP-binding</keyword>
<feature type="binding site" evidence="6">
    <location>
        <begin position="18"/>
        <end position="23"/>
    </location>
    <ligand>
        <name>ATP</name>
        <dbReference type="ChEBI" id="CHEBI:30616"/>
    </ligand>
</feature>
<reference evidence="10" key="1">
    <citation type="submission" date="2016-11" db="EMBL/GenBank/DDBJ databases">
        <authorList>
            <person name="Varghese N."/>
            <person name="Submissions S."/>
        </authorList>
    </citation>
    <scope>NUCLEOTIDE SEQUENCE [LARGE SCALE GENOMIC DNA]</scope>
    <source>
        <strain evidence="10">DSM 29326</strain>
    </source>
</reference>
<feature type="region of interest" description="Disordered" evidence="7">
    <location>
        <begin position="408"/>
        <end position="427"/>
    </location>
</feature>
<evidence type="ECO:0000256" key="3">
    <source>
        <dbReference type="ARBA" id="ARBA00022741"/>
    </source>
</evidence>
<dbReference type="InterPro" id="IPR012795">
    <property type="entry name" value="tRNA_Ile_lys_synt_N"/>
</dbReference>
<dbReference type="InterPro" id="IPR012094">
    <property type="entry name" value="tRNA_Ile_lys_synt"/>
</dbReference>
<dbReference type="GO" id="GO:0005524">
    <property type="term" value="F:ATP binding"/>
    <property type="evidence" value="ECO:0007669"/>
    <property type="project" value="UniProtKB-UniRule"/>
</dbReference>
<keyword evidence="3 6" id="KW-0547">Nucleotide-binding</keyword>
<evidence type="ECO:0000256" key="6">
    <source>
        <dbReference type="HAMAP-Rule" id="MF_01161"/>
    </source>
</evidence>
<gene>
    <name evidence="6" type="primary">tilS</name>
    <name evidence="9" type="ORF">SAMN05444339_102196</name>
</gene>
<comment type="subcellular location">
    <subcellularLocation>
        <location evidence="6">Cytoplasm</location>
    </subcellularLocation>
</comment>
<dbReference type="EMBL" id="FQUE01000002">
    <property type="protein sequence ID" value="SHE83526.1"/>
    <property type="molecule type" value="Genomic_DNA"/>
</dbReference>
<comment type="domain">
    <text evidence="6">The N-terminal region contains the highly conserved SGGXDS motif, predicted to be a P-loop motif involved in ATP binding.</text>
</comment>
<evidence type="ECO:0000256" key="5">
    <source>
        <dbReference type="ARBA" id="ARBA00048539"/>
    </source>
</evidence>
<evidence type="ECO:0000259" key="8">
    <source>
        <dbReference type="Pfam" id="PF01171"/>
    </source>
</evidence>
<dbReference type="AlphaFoldDB" id="A0A1M4WQM9"/>
<comment type="catalytic activity">
    <reaction evidence="5 6">
        <text>cytidine(34) in tRNA(Ile2) + L-lysine + ATP = lysidine(34) in tRNA(Ile2) + AMP + diphosphate + H(+)</text>
        <dbReference type="Rhea" id="RHEA:43744"/>
        <dbReference type="Rhea" id="RHEA-COMP:10625"/>
        <dbReference type="Rhea" id="RHEA-COMP:10670"/>
        <dbReference type="ChEBI" id="CHEBI:15378"/>
        <dbReference type="ChEBI" id="CHEBI:30616"/>
        <dbReference type="ChEBI" id="CHEBI:32551"/>
        <dbReference type="ChEBI" id="CHEBI:33019"/>
        <dbReference type="ChEBI" id="CHEBI:82748"/>
        <dbReference type="ChEBI" id="CHEBI:83665"/>
        <dbReference type="ChEBI" id="CHEBI:456215"/>
        <dbReference type="EC" id="6.3.4.19"/>
    </reaction>
</comment>
<dbReference type="Gene3D" id="3.40.50.620">
    <property type="entry name" value="HUPs"/>
    <property type="match status" value="1"/>
</dbReference>
<organism evidence="9 10">
    <name type="scientific">Loktanella atrilutea</name>
    <dbReference type="NCBI Taxonomy" id="366533"/>
    <lineage>
        <taxon>Bacteria</taxon>
        <taxon>Pseudomonadati</taxon>
        <taxon>Pseudomonadota</taxon>
        <taxon>Alphaproteobacteria</taxon>
        <taxon>Rhodobacterales</taxon>
        <taxon>Roseobacteraceae</taxon>
        <taxon>Loktanella</taxon>
    </lineage>
</organism>
<name>A0A1M4WQM9_LOKAT</name>
<evidence type="ECO:0000256" key="1">
    <source>
        <dbReference type="ARBA" id="ARBA00022598"/>
    </source>
</evidence>
<dbReference type="SUPFAM" id="SSF52402">
    <property type="entry name" value="Adenine nucleotide alpha hydrolases-like"/>
    <property type="match status" value="1"/>
</dbReference>
<dbReference type="STRING" id="366533.SAMN05444339_102196"/>
<evidence type="ECO:0000256" key="7">
    <source>
        <dbReference type="SAM" id="MobiDB-lite"/>
    </source>
</evidence>
<dbReference type="HAMAP" id="MF_01161">
    <property type="entry name" value="tRNA_Ile_lys_synt"/>
    <property type="match status" value="1"/>
</dbReference>
<dbReference type="GO" id="GO:0006400">
    <property type="term" value="P:tRNA modification"/>
    <property type="evidence" value="ECO:0007669"/>
    <property type="project" value="UniProtKB-UniRule"/>
</dbReference>
<keyword evidence="1 6" id="KW-0436">Ligase</keyword>
<dbReference type="NCBIfam" id="TIGR02432">
    <property type="entry name" value="lysidine_TilS_N"/>
    <property type="match status" value="1"/>
</dbReference>
<dbReference type="PANTHER" id="PTHR43033">
    <property type="entry name" value="TRNA(ILE)-LYSIDINE SYNTHASE-RELATED"/>
    <property type="match status" value="1"/>
</dbReference>
<sequence length="427" mass="46083">MGQMFGPDFPEDIALAVSGGGDSMAMLHLAAGWAHVYGVRLWVATVDHGLRAESAAEAAMVAAECKALGLRHSTLRWGGWDGGGNLQDAARAARRDLIGRWRGVCRHVLMAHTRDDQAETLLMRLARGSGVDGLAAMADMTRLPADSAPPIHDADGPPRPAVMAPDWFIARPLLETDRAALRHYLKTLHIPYADDPSNDDTAYARVRMRRLIGAEGLDVATLATTARHMRRAQVALGRRAHDVALQIARTDPTAPGCVVLDRDGFAATEAETQLRLLAAALQMVATATYRPRLTALEDALDRASGGGIVTLHGGIVVPRGDRLWIAREPARVATLSAPVGDDTLWDRRWALYGPDIKGLQVRALTEDGLRQISGLPRPRAPRVVLTGLPAVWDGDRLVACRPLGFGPAYDSDHRPPGGEFPKRLLAH</sequence>
<protein>
    <recommendedName>
        <fullName evidence="6">tRNA(Ile)-lysidine synthase</fullName>
        <ecNumber evidence="6">6.3.4.19</ecNumber>
    </recommendedName>
    <alternativeName>
        <fullName evidence="6">tRNA(Ile)-2-lysyl-cytidine synthase</fullName>
    </alternativeName>
    <alternativeName>
        <fullName evidence="6">tRNA(Ile)-lysidine synthetase</fullName>
    </alternativeName>
</protein>
<comment type="similarity">
    <text evidence="6">Belongs to the tRNA(Ile)-lysidine synthase family.</text>
</comment>
<dbReference type="CDD" id="cd01992">
    <property type="entry name" value="TilS_N"/>
    <property type="match status" value="1"/>
</dbReference>
<dbReference type="RefSeq" id="WP_072856345.1">
    <property type="nucleotide sequence ID" value="NZ_FQUE01000002.1"/>
</dbReference>
<keyword evidence="6" id="KW-0963">Cytoplasm</keyword>
<evidence type="ECO:0000313" key="10">
    <source>
        <dbReference type="Proteomes" id="UP000183987"/>
    </source>
</evidence>
<dbReference type="EC" id="6.3.4.19" evidence="6"/>
<accession>A0A1M4WQM9</accession>